<protein>
    <submittedName>
        <fullName evidence="3">Oxidoreductase</fullName>
    </submittedName>
</protein>
<dbReference type="SUPFAM" id="SSF51735">
    <property type="entry name" value="NAD(P)-binding Rossmann-fold domains"/>
    <property type="match status" value="1"/>
</dbReference>
<keyword evidence="4" id="KW-1185">Reference proteome</keyword>
<dbReference type="OrthoDB" id="9989144at2759"/>
<comment type="caution">
    <text evidence="3">The sequence shown here is derived from an EMBL/GenBank/DDBJ whole genome shotgun (WGS) entry which is preliminary data.</text>
</comment>
<dbReference type="GO" id="GO:0016491">
    <property type="term" value="F:oxidoreductase activity"/>
    <property type="evidence" value="ECO:0007669"/>
    <property type="project" value="UniProtKB-KW"/>
</dbReference>
<sequence length="232" mass="26187">MDKLKQVAQDISKSTGNQLIETEHLELDSLESINQFVKKYLEKKRSLNILINNAAAMACPLQYTKDGFELQFGTNYVGHFKEPKLAAETNSRVVSVSSLAHVFSDIHFEDINFKNRAYDSWLSYGQSKTANSLHSVALTKLYSKEGIFSNSHGNPNPDIKTPEQGASTTVWAAVAPQLEGKGGFYLENCYFAELKENFQDAYKSYEGYVKHAVDEQTAIKLWNLTLEWIKKS</sequence>
<organism evidence="3 4">
    <name type="scientific">Brachionus plicatilis</name>
    <name type="common">Marine rotifer</name>
    <name type="synonym">Brachionus muelleri</name>
    <dbReference type="NCBI Taxonomy" id="10195"/>
    <lineage>
        <taxon>Eukaryota</taxon>
        <taxon>Metazoa</taxon>
        <taxon>Spiralia</taxon>
        <taxon>Gnathifera</taxon>
        <taxon>Rotifera</taxon>
        <taxon>Eurotatoria</taxon>
        <taxon>Monogononta</taxon>
        <taxon>Pseudotrocha</taxon>
        <taxon>Ploima</taxon>
        <taxon>Brachionidae</taxon>
        <taxon>Brachionus</taxon>
    </lineage>
</organism>
<accession>A0A3M7PM62</accession>
<dbReference type="InterPro" id="IPR036291">
    <property type="entry name" value="NAD(P)-bd_dom_sf"/>
</dbReference>
<dbReference type="EMBL" id="REGN01009887">
    <property type="protein sequence ID" value="RNA00150.1"/>
    <property type="molecule type" value="Genomic_DNA"/>
</dbReference>
<evidence type="ECO:0000313" key="4">
    <source>
        <dbReference type="Proteomes" id="UP000276133"/>
    </source>
</evidence>
<evidence type="ECO:0000256" key="1">
    <source>
        <dbReference type="ARBA" id="ARBA00006484"/>
    </source>
</evidence>
<proteinExistence type="inferred from homology"/>
<comment type="similarity">
    <text evidence="1">Belongs to the short-chain dehydrogenases/reductases (SDR) family.</text>
</comment>
<name>A0A3M7PM62_BRAPC</name>
<gene>
    <name evidence="3" type="ORF">BpHYR1_018907</name>
</gene>
<evidence type="ECO:0000313" key="3">
    <source>
        <dbReference type="EMBL" id="RNA00150.1"/>
    </source>
</evidence>
<reference evidence="3 4" key="1">
    <citation type="journal article" date="2018" name="Sci. Rep.">
        <title>Genomic signatures of local adaptation to the degree of environmental predictability in rotifers.</title>
        <authorList>
            <person name="Franch-Gras L."/>
            <person name="Hahn C."/>
            <person name="Garcia-Roger E.M."/>
            <person name="Carmona M.J."/>
            <person name="Serra M."/>
            <person name="Gomez A."/>
        </authorList>
    </citation>
    <scope>NUCLEOTIDE SEQUENCE [LARGE SCALE GENOMIC DNA]</scope>
    <source>
        <strain evidence="3">HYR1</strain>
    </source>
</reference>
<dbReference type="PANTHER" id="PTHR24320">
    <property type="entry name" value="RETINOL DEHYDROGENASE"/>
    <property type="match status" value="1"/>
</dbReference>
<dbReference type="Proteomes" id="UP000276133">
    <property type="component" value="Unassembled WGS sequence"/>
</dbReference>
<dbReference type="AlphaFoldDB" id="A0A3M7PM62"/>
<dbReference type="STRING" id="10195.A0A3M7PM62"/>
<evidence type="ECO:0000256" key="2">
    <source>
        <dbReference type="ARBA" id="ARBA00023002"/>
    </source>
</evidence>
<keyword evidence="2" id="KW-0560">Oxidoreductase</keyword>
<dbReference type="PANTHER" id="PTHR24320:SF283">
    <property type="entry name" value="RETINOL DEHYDROGENASE 11"/>
    <property type="match status" value="1"/>
</dbReference>
<dbReference type="Gene3D" id="3.40.50.720">
    <property type="entry name" value="NAD(P)-binding Rossmann-like Domain"/>
    <property type="match status" value="1"/>
</dbReference>